<proteinExistence type="predicted"/>
<dbReference type="CDD" id="cd00158">
    <property type="entry name" value="RHOD"/>
    <property type="match status" value="1"/>
</dbReference>
<gene>
    <name evidence="2" type="ORF">H8E41_03105</name>
</gene>
<dbReference type="PROSITE" id="PS50206">
    <property type="entry name" value="RHODANESE_3"/>
    <property type="match status" value="1"/>
</dbReference>
<reference evidence="2 3" key="1">
    <citation type="submission" date="2020-08" db="EMBL/GenBank/DDBJ databases">
        <title>Bridging the membrane lipid divide: bacteria of the FCB group superphylum have the potential to synthesize archaeal ether lipids.</title>
        <authorList>
            <person name="Villanueva L."/>
            <person name="Von Meijenfeldt F.A.B."/>
            <person name="Westbye A.B."/>
            <person name="Yadav S."/>
            <person name="Hopmans E.C."/>
            <person name="Dutilh B.E."/>
            <person name="Sinninghe Damste J.S."/>
        </authorList>
    </citation>
    <scope>NUCLEOTIDE SEQUENCE [LARGE SCALE GENOMIC DNA]</scope>
    <source>
        <strain evidence="2">NIOZ-UU47</strain>
    </source>
</reference>
<dbReference type="Pfam" id="PF00581">
    <property type="entry name" value="Rhodanese"/>
    <property type="match status" value="1"/>
</dbReference>
<dbReference type="Gene3D" id="3.40.250.10">
    <property type="entry name" value="Rhodanese-like domain"/>
    <property type="match status" value="1"/>
</dbReference>
<dbReference type="PANTHER" id="PTHR43031">
    <property type="entry name" value="FAD-DEPENDENT OXIDOREDUCTASE"/>
    <property type="match status" value="1"/>
</dbReference>
<dbReference type="PANTHER" id="PTHR43031:SF1">
    <property type="entry name" value="PYRIDINE NUCLEOTIDE-DISULPHIDE OXIDOREDUCTASE"/>
    <property type="match status" value="1"/>
</dbReference>
<evidence type="ECO:0000259" key="1">
    <source>
        <dbReference type="PROSITE" id="PS50206"/>
    </source>
</evidence>
<dbReference type="SUPFAM" id="SSF52821">
    <property type="entry name" value="Rhodanese/Cell cycle control phosphatase"/>
    <property type="match status" value="1"/>
</dbReference>
<evidence type="ECO:0000313" key="3">
    <source>
        <dbReference type="Proteomes" id="UP000614424"/>
    </source>
</evidence>
<sequence length="73" mass="8399">MKWKQFFTPVSNITGEEAKQLVADKGADNVVYLDVRQPKEYENAHLPGSRLIPMGELDRRLDELDPDSHIIVY</sequence>
<name>A0A8J6TBJ0_9BACT</name>
<comment type="caution">
    <text evidence="2">The sequence shown here is derived from an EMBL/GenBank/DDBJ whole genome shotgun (WGS) entry which is preliminary data.</text>
</comment>
<evidence type="ECO:0000313" key="2">
    <source>
        <dbReference type="EMBL" id="MBC8316866.1"/>
    </source>
</evidence>
<dbReference type="InterPro" id="IPR036873">
    <property type="entry name" value="Rhodanese-like_dom_sf"/>
</dbReference>
<accession>A0A8J6TBJ0</accession>
<dbReference type="InterPro" id="IPR001763">
    <property type="entry name" value="Rhodanese-like_dom"/>
</dbReference>
<dbReference type="Proteomes" id="UP000614424">
    <property type="component" value="Unassembled WGS sequence"/>
</dbReference>
<organism evidence="2 3">
    <name type="scientific">Candidatus Desulfobia pelagia</name>
    <dbReference type="NCBI Taxonomy" id="2841692"/>
    <lineage>
        <taxon>Bacteria</taxon>
        <taxon>Pseudomonadati</taxon>
        <taxon>Thermodesulfobacteriota</taxon>
        <taxon>Desulfobulbia</taxon>
        <taxon>Desulfobulbales</taxon>
        <taxon>Desulfobulbaceae</taxon>
        <taxon>Candidatus Desulfobia</taxon>
    </lineage>
</organism>
<dbReference type="InterPro" id="IPR050229">
    <property type="entry name" value="GlpE_sulfurtransferase"/>
</dbReference>
<dbReference type="EMBL" id="JACNJZ010000058">
    <property type="protein sequence ID" value="MBC8316866.1"/>
    <property type="molecule type" value="Genomic_DNA"/>
</dbReference>
<feature type="domain" description="Rhodanese" evidence="1">
    <location>
        <begin position="26"/>
        <end position="73"/>
    </location>
</feature>
<dbReference type="AlphaFoldDB" id="A0A8J6TBJ0"/>
<protein>
    <submittedName>
        <fullName evidence="2">Rhodanese-like domain-containing protein</fullName>
    </submittedName>
</protein>